<accession>A0ABR7MV35</accession>
<dbReference type="PROSITE" id="PS51061">
    <property type="entry name" value="R3H"/>
    <property type="match status" value="1"/>
</dbReference>
<keyword evidence="2 6" id="KW-0694">RNA-binding</keyword>
<dbReference type="Pfam" id="PF13083">
    <property type="entry name" value="KH_KhpA-B"/>
    <property type="match status" value="1"/>
</dbReference>
<gene>
    <name evidence="6" type="primary">khpB</name>
    <name evidence="6" type="synonym">eloR</name>
    <name evidence="9" type="ORF">H8700_08025</name>
</gene>
<dbReference type="InterPro" id="IPR036867">
    <property type="entry name" value="R3H_dom_sf"/>
</dbReference>
<dbReference type="SMART" id="SM01245">
    <property type="entry name" value="Jag_N"/>
    <property type="match status" value="1"/>
</dbReference>
<dbReference type="Pfam" id="PF01424">
    <property type="entry name" value="R3H"/>
    <property type="match status" value="1"/>
</dbReference>
<dbReference type="RefSeq" id="WP_249304944.1">
    <property type="nucleotide sequence ID" value="NZ_JACRSW010000030.1"/>
</dbReference>
<comment type="caution">
    <text evidence="9">The sequence shown here is derived from an EMBL/GenBank/DDBJ whole genome shotgun (WGS) entry which is preliminary data.</text>
</comment>
<evidence type="ECO:0000259" key="8">
    <source>
        <dbReference type="PROSITE" id="PS51061"/>
    </source>
</evidence>
<keyword evidence="1 6" id="KW-0963">Cytoplasm</keyword>
<dbReference type="InterPro" id="IPR039247">
    <property type="entry name" value="KhpB"/>
</dbReference>
<reference evidence="9 10" key="1">
    <citation type="submission" date="2020-08" db="EMBL/GenBank/DDBJ databases">
        <title>Genome public.</title>
        <authorList>
            <person name="Liu C."/>
            <person name="Sun Q."/>
        </authorList>
    </citation>
    <scope>NUCLEOTIDE SEQUENCE [LARGE SCALE GENOMIC DNA]</scope>
    <source>
        <strain evidence="9 10">BX3</strain>
    </source>
</reference>
<dbReference type="CDD" id="cd02414">
    <property type="entry name" value="KH-II_Jag"/>
    <property type="match status" value="1"/>
</dbReference>
<name>A0ABR7MV35_9FIRM</name>
<keyword evidence="10" id="KW-1185">Reference proteome</keyword>
<comment type="subunit">
    <text evidence="6">Forms a complex with KhpA.</text>
</comment>
<feature type="region of interest" description="Disordered" evidence="7">
    <location>
        <begin position="212"/>
        <end position="256"/>
    </location>
</feature>
<dbReference type="SUPFAM" id="SSF82708">
    <property type="entry name" value="R3H domain"/>
    <property type="match status" value="1"/>
</dbReference>
<dbReference type="PANTHER" id="PTHR35800:SF1">
    <property type="entry name" value="RNA-BINDING PROTEIN KHPB"/>
    <property type="match status" value="1"/>
</dbReference>
<dbReference type="Gene3D" id="3.30.1370.50">
    <property type="entry name" value="R3H-like domain"/>
    <property type="match status" value="1"/>
</dbReference>
<dbReference type="NCBIfam" id="NF041568">
    <property type="entry name" value="Jag_EloR"/>
    <property type="match status" value="1"/>
</dbReference>
<evidence type="ECO:0000256" key="1">
    <source>
        <dbReference type="ARBA" id="ARBA00022490"/>
    </source>
</evidence>
<dbReference type="InterPro" id="IPR034079">
    <property type="entry name" value="R3H_KhpB"/>
</dbReference>
<dbReference type="Pfam" id="PF14804">
    <property type="entry name" value="Jag_N"/>
    <property type="match status" value="1"/>
</dbReference>
<evidence type="ECO:0000313" key="10">
    <source>
        <dbReference type="Proteomes" id="UP000637513"/>
    </source>
</evidence>
<evidence type="ECO:0000256" key="2">
    <source>
        <dbReference type="ARBA" id="ARBA00022884"/>
    </source>
</evidence>
<comment type="similarity">
    <text evidence="6">Belongs to the KhpB RNA-binding protein family.</text>
</comment>
<sequence>MEWKEFSAKTTNEALTNALIEFNTSSDKVEYEVVEKESSKLLGLINKPAIIRVRLKMGYEEIAKDFLVKVFHAMNMEVEVEAIYHEDENTMDIELTGNEMGILIGKRGNTLDSLQYLVSLAVNRNSESYIKVKLDTENYRERRKETLENLAHNLAHKVKRIHKPVYLEPMNPYERRIIHSALQKDKYVETHSEGEEPYRKVVITLKDGVDTGYENRGRYSRNRSYGKNNYRKPYNKKNAYNRDESVEETVSTDVEA</sequence>
<dbReference type="Gene3D" id="3.30.300.20">
    <property type="match status" value="1"/>
</dbReference>
<dbReference type="InterPro" id="IPR038008">
    <property type="entry name" value="Jag_KH"/>
</dbReference>
<dbReference type="Gene3D" id="3.30.30.80">
    <property type="entry name" value="probable RNA-binding protein from clostridium symbiosum atcc 14940"/>
    <property type="match status" value="1"/>
</dbReference>
<proteinExistence type="inferred from homology"/>
<dbReference type="PANTHER" id="PTHR35800">
    <property type="entry name" value="PROTEIN JAG"/>
    <property type="match status" value="1"/>
</dbReference>
<feature type="domain" description="R3H" evidence="8">
    <location>
        <begin position="141"/>
        <end position="207"/>
    </location>
</feature>
<protein>
    <recommendedName>
        <fullName evidence="6">RNA-binding protein KhpB</fullName>
    </recommendedName>
    <alternativeName>
        <fullName evidence="6">RNA-binding protein EloR</fullName>
    </alternativeName>
</protein>
<evidence type="ECO:0000256" key="3">
    <source>
        <dbReference type="ARBA" id="ARBA00022960"/>
    </source>
</evidence>
<keyword evidence="4 6" id="KW-0143">Chaperone</keyword>
<evidence type="ECO:0000256" key="6">
    <source>
        <dbReference type="HAMAP-Rule" id="MF_00867"/>
    </source>
</evidence>
<keyword evidence="3 6" id="KW-0133">Cell shape</keyword>
<dbReference type="CDD" id="cd02644">
    <property type="entry name" value="R3H_jag"/>
    <property type="match status" value="1"/>
</dbReference>
<evidence type="ECO:0000256" key="5">
    <source>
        <dbReference type="ARBA" id="ARBA00023316"/>
    </source>
</evidence>
<comment type="domain">
    <text evidence="6">Has an N-terminal Jag-N domain and 2 RNA-binding domains (KH and R3H).</text>
</comment>
<evidence type="ECO:0000256" key="4">
    <source>
        <dbReference type="ARBA" id="ARBA00023186"/>
    </source>
</evidence>
<comment type="caution">
    <text evidence="6">Lacks conserved residue(s) required for the propagation of feature annotation.</text>
</comment>
<dbReference type="InterPro" id="IPR015946">
    <property type="entry name" value="KH_dom-like_a/b"/>
</dbReference>
<dbReference type="InterPro" id="IPR001374">
    <property type="entry name" value="R3H_dom"/>
</dbReference>
<dbReference type="Proteomes" id="UP000637513">
    <property type="component" value="Unassembled WGS sequence"/>
</dbReference>
<dbReference type="InterPro" id="IPR038247">
    <property type="entry name" value="Jag_N_dom_sf"/>
</dbReference>
<evidence type="ECO:0000256" key="7">
    <source>
        <dbReference type="SAM" id="MobiDB-lite"/>
    </source>
</evidence>
<dbReference type="HAMAP" id="MF_00867">
    <property type="entry name" value="KhpB"/>
    <property type="match status" value="1"/>
</dbReference>
<dbReference type="InterPro" id="IPR032782">
    <property type="entry name" value="KhpB_N"/>
</dbReference>
<comment type="subcellular location">
    <subcellularLocation>
        <location evidence="6">Cytoplasm</location>
    </subcellularLocation>
</comment>
<dbReference type="EMBL" id="JACRSW010000030">
    <property type="protein sequence ID" value="MBC8557655.1"/>
    <property type="molecule type" value="Genomic_DNA"/>
</dbReference>
<evidence type="ECO:0000313" key="9">
    <source>
        <dbReference type="EMBL" id="MBC8557655.1"/>
    </source>
</evidence>
<comment type="function">
    <text evidence="6">A probable RNA chaperone. Forms a complex with KhpA which binds to cellular RNA and controls its expression. Plays a role in peptidoglycan (PG) homeostasis and cell length regulation.</text>
</comment>
<organism evidence="9 10">
    <name type="scientific">Jutongia hominis</name>
    <dbReference type="NCBI Taxonomy" id="2763664"/>
    <lineage>
        <taxon>Bacteria</taxon>
        <taxon>Bacillati</taxon>
        <taxon>Bacillota</taxon>
        <taxon>Clostridia</taxon>
        <taxon>Lachnospirales</taxon>
        <taxon>Lachnospiraceae</taxon>
        <taxon>Jutongia</taxon>
    </lineage>
</organism>
<dbReference type="SMART" id="SM00393">
    <property type="entry name" value="R3H"/>
    <property type="match status" value="1"/>
</dbReference>
<keyword evidence="5 6" id="KW-0961">Cell wall biogenesis/degradation</keyword>